<sequence>MCNKQLQNKSRALYCLNILTGNIQQRFINMVNYAANYLSV</sequence>
<proteinExistence type="predicted"/>
<keyword evidence="2" id="KW-1185">Reference proteome</keyword>
<gene>
    <name evidence="1" type="ORF">PAGA_a3266</name>
</gene>
<reference evidence="1" key="1">
    <citation type="submission" date="2015-03" db="EMBL/GenBank/DDBJ databases">
        <authorList>
            <person name="Xie B.-B."/>
            <person name="Rong J.-C."/>
            <person name="Qin Q.-L."/>
            <person name="Zhang Y.-Z."/>
        </authorList>
    </citation>
    <scope>NUCLEOTIDE SEQUENCE</scope>
    <source>
        <strain evidence="1">DSM 14585</strain>
    </source>
</reference>
<name>A0ACA8DZM4_9GAMM</name>
<accession>A0ACA8DZM4</accession>
<organism evidence="1 2">
    <name type="scientific">Pseudoalteromonas agarivorans DSM 14585</name>
    <dbReference type="NCBI Taxonomy" id="1312369"/>
    <lineage>
        <taxon>Bacteria</taxon>
        <taxon>Pseudomonadati</taxon>
        <taxon>Pseudomonadota</taxon>
        <taxon>Gammaproteobacteria</taxon>
        <taxon>Alteromonadales</taxon>
        <taxon>Pseudoalteromonadaceae</taxon>
        <taxon>Pseudoalteromonas</taxon>
    </lineage>
</organism>
<evidence type="ECO:0000313" key="2">
    <source>
        <dbReference type="Proteomes" id="UP000217277"/>
    </source>
</evidence>
<evidence type="ECO:0000313" key="1">
    <source>
        <dbReference type="EMBL" id="ATC83431.1"/>
    </source>
</evidence>
<protein>
    <submittedName>
        <fullName evidence="1">Uncharacterized protein</fullName>
    </submittedName>
</protein>
<dbReference type="EMBL" id="CP011011">
    <property type="protein sequence ID" value="ATC83431.1"/>
    <property type="molecule type" value="Genomic_DNA"/>
</dbReference>
<dbReference type="Proteomes" id="UP000217277">
    <property type="component" value="Chromosome I"/>
</dbReference>